<dbReference type="Proteomes" id="UP000295689">
    <property type="component" value="Unassembled WGS sequence"/>
</dbReference>
<dbReference type="Gene3D" id="2.60.120.10">
    <property type="entry name" value="Jelly Rolls"/>
    <property type="match status" value="1"/>
</dbReference>
<dbReference type="AlphaFoldDB" id="A0A4R2BIC2"/>
<dbReference type="Gene3D" id="1.20.1260.10">
    <property type="match status" value="1"/>
</dbReference>
<name>A0A4R2BIC2_9BACI</name>
<keyword evidence="2" id="KW-0413">Isomerase</keyword>
<reference evidence="2 3" key="1">
    <citation type="journal article" date="2015" name="Stand. Genomic Sci.">
        <title>Genomic Encyclopedia of Bacterial and Archaeal Type Strains, Phase III: the genomes of soil and plant-associated and newly described type strains.</title>
        <authorList>
            <person name="Whitman W.B."/>
            <person name="Woyke T."/>
            <person name="Klenk H.P."/>
            <person name="Zhou Y."/>
            <person name="Lilburn T.G."/>
            <person name="Beck B.J."/>
            <person name="De Vos P."/>
            <person name="Vandamme P."/>
            <person name="Eisen J.A."/>
            <person name="Garrity G."/>
            <person name="Hugenholtz P."/>
            <person name="Kyrpides N.C."/>
        </authorList>
    </citation>
    <scope>NUCLEOTIDE SEQUENCE [LARGE SCALE GENOMIC DNA]</scope>
    <source>
        <strain evidence="2 3">CV53</strain>
    </source>
</reference>
<dbReference type="SUPFAM" id="SSF47240">
    <property type="entry name" value="Ferritin-like"/>
    <property type="match status" value="1"/>
</dbReference>
<dbReference type="EMBL" id="SLVV01000004">
    <property type="protein sequence ID" value="TCN26192.1"/>
    <property type="molecule type" value="Genomic_DNA"/>
</dbReference>
<evidence type="ECO:0000259" key="1">
    <source>
        <dbReference type="Pfam" id="PF07883"/>
    </source>
</evidence>
<gene>
    <name evidence="2" type="ORF">EV146_104302</name>
</gene>
<dbReference type="InterPro" id="IPR012347">
    <property type="entry name" value="Ferritin-like"/>
</dbReference>
<dbReference type="PANTHER" id="PTHR43346">
    <property type="entry name" value="LIGAND BINDING DOMAIN PROTEIN, PUTATIVE (AFU_ORTHOLOGUE AFUA_6G14370)-RELATED"/>
    <property type="match status" value="1"/>
</dbReference>
<dbReference type="SUPFAM" id="SSF51182">
    <property type="entry name" value="RmlC-like cupins"/>
    <property type="match status" value="1"/>
</dbReference>
<organism evidence="2 3">
    <name type="scientific">Mesobacillus foraminis</name>
    <dbReference type="NCBI Taxonomy" id="279826"/>
    <lineage>
        <taxon>Bacteria</taxon>
        <taxon>Bacillati</taxon>
        <taxon>Bacillota</taxon>
        <taxon>Bacilli</taxon>
        <taxon>Bacillales</taxon>
        <taxon>Bacillaceae</taxon>
        <taxon>Mesobacillus</taxon>
    </lineage>
</organism>
<dbReference type="RefSeq" id="WP_132004483.1">
    <property type="nucleotide sequence ID" value="NZ_JABUHM010000015.1"/>
</dbReference>
<dbReference type="InterPro" id="IPR009078">
    <property type="entry name" value="Ferritin-like_SF"/>
</dbReference>
<dbReference type="InterPro" id="IPR011051">
    <property type="entry name" value="RmlC_Cupin_sf"/>
</dbReference>
<protein>
    <submittedName>
        <fullName evidence="2">Mannose-6-phosphate isomerase-like protein (Cupin superfamily)</fullName>
    </submittedName>
</protein>
<evidence type="ECO:0000313" key="2">
    <source>
        <dbReference type="EMBL" id="TCN26192.1"/>
    </source>
</evidence>
<dbReference type="Pfam" id="PF07883">
    <property type="entry name" value="Cupin_2"/>
    <property type="match status" value="1"/>
</dbReference>
<dbReference type="InterPro" id="IPR052538">
    <property type="entry name" value="Flavonoid_dioxygenase-like"/>
</dbReference>
<dbReference type="InterPro" id="IPR014710">
    <property type="entry name" value="RmlC-like_jellyroll"/>
</dbReference>
<accession>A0A4R2BIC2</accession>
<dbReference type="GO" id="GO:0016853">
    <property type="term" value="F:isomerase activity"/>
    <property type="evidence" value="ECO:0007669"/>
    <property type="project" value="UniProtKB-KW"/>
</dbReference>
<evidence type="ECO:0000313" key="3">
    <source>
        <dbReference type="Proteomes" id="UP000295689"/>
    </source>
</evidence>
<dbReference type="CDD" id="cd02223">
    <property type="entry name" value="cupin_Bh2720-like"/>
    <property type="match status" value="1"/>
</dbReference>
<comment type="caution">
    <text evidence="2">The sequence shown here is derived from an EMBL/GenBank/DDBJ whole genome shotgun (WGS) entry which is preliminary data.</text>
</comment>
<dbReference type="CDD" id="cd00657">
    <property type="entry name" value="Ferritin_like"/>
    <property type="match status" value="1"/>
</dbReference>
<keyword evidence="3" id="KW-1185">Reference proteome</keyword>
<feature type="domain" description="Cupin type-2" evidence="1">
    <location>
        <begin position="204"/>
        <end position="279"/>
    </location>
</feature>
<sequence>MYNLPIAYINPYCETVNTPMYFPDYAARTLHEHHHKIIESVLRGIKTEASAIELYRQLAEEAPNQEHKMNLVHALDRKKANLAHFNTLYTRLTGTNPVYQIDRVHFDNYEDGIQKAYETVVRGYDEYQRSYSLIQHPEIRHLFLSVLAREQESAGKFRSLQEEVFHRRSDYGPNPFVVNIEEAAKNNNNFRTALWTGSHLQVTLMSINPGEDIGLENHPNLDQFLRIEEGEGLVQMGDRKENLDFVRKVHDDYAIVIPAGTWHNLTNTGNKPIKLYSIYAPPQHPFGTVHETKAIAMAAEEEEHHQ</sequence>
<dbReference type="PANTHER" id="PTHR43346:SF1">
    <property type="entry name" value="QUERCETIN 2,3-DIOXYGENASE-RELATED"/>
    <property type="match status" value="1"/>
</dbReference>
<proteinExistence type="predicted"/>
<dbReference type="InterPro" id="IPR013096">
    <property type="entry name" value="Cupin_2"/>
</dbReference>